<keyword evidence="1" id="KW-0175">Coiled coil</keyword>
<proteinExistence type="predicted"/>
<reference evidence="2 3" key="1">
    <citation type="submission" date="2021-04" db="EMBL/GenBank/DDBJ databases">
        <authorList>
            <person name="Bliznina A."/>
        </authorList>
    </citation>
    <scope>NUCLEOTIDE SEQUENCE [LARGE SCALE GENOMIC DNA]</scope>
</reference>
<protein>
    <submittedName>
        <fullName evidence="2">Oidioi.mRNA.OKI2018_I69.chr2.g4819.t1.cds</fullName>
    </submittedName>
</protein>
<gene>
    <name evidence="2" type="ORF">OKIOD_LOCUS13584</name>
</gene>
<sequence length="218" mass="25639">MRGIPVEFVKGTRSPSDFCWYCSQVKRTLFSHSIGIEQHDDFKNHPLSGGMCIRWICEHCLREKAKEKCNCLYWFSIKGENTKSFMENCDFSFDEMKFFRELQTSTGHIQSLEFSCPQKICNQILSYEEFGNHFHEKTDVSSQLKNADIAIQKIQRKLEEINNEDSENDQRIKEVSEKLSDLKLNKSRLDKKKKMLVAKLSEVKKIQMKSDQYITLDK</sequence>
<accession>A0ABN7SY86</accession>
<evidence type="ECO:0000256" key="1">
    <source>
        <dbReference type="SAM" id="Coils"/>
    </source>
</evidence>
<keyword evidence="3" id="KW-1185">Reference proteome</keyword>
<feature type="coiled-coil region" evidence="1">
    <location>
        <begin position="144"/>
        <end position="192"/>
    </location>
</feature>
<evidence type="ECO:0000313" key="3">
    <source>
        <dbReference type="Proteomes" id="UP001158576"/>
    </source>
</evidence>
<organism evidence="2 3">
    <name type="scientific">Oikopleura dioica</name>
    <name type="common">Tunicate</name>
    <dbReference type="NCBI Taxonomy" id="34765"/>
    <lineage>
        <taxon>Eukaryota</taxon>
        <taxon>Metazoa</taxon>
        <taxon>Chordata</taxon>
        <taxon>Tunicata</taxon>
        <taxon>Appendicularia</taxon>
        <taxon>Copelata</taxon>
        <taxon>Oikopleuridae</taxon>
        <taxon>Oikopleura</taxon>
    </lineage>
</organism>
<name>A0ABN7SY86_OIKDI</name>
<dbReference type="Proteomes" id="UP001158576">
    <property type="component" value="Chromosome 2"/>
</dbReference>
<evidence type="ECO:0000313" key="2">
    <source>
        <dbReference type="EMBL" id="CAG5110410.1"/>
    </source>
</evidence>
<dbReference type="EMBL" id="OU015567">
    <property type="protein sequence ID" value="CAG5110410.1"/>
    <property type="molecule type" value="Genomic_DNA"/>
</dbReference>